<gene>
    <name evidence="5" type="ORF">I8J29_15625</name>
</gene>
<dbReference type="InterPro" id="IPR000524">
    <property type="entry name" value="Tscrpt_reg_HTH_GntR"/>
</dbReference>
<dbReference type="CDD" id="cd07377">
    <property type="entry name" value="WHTH_GntR"/>
    <property type="match status" value="1"/>
</dbReference>
<dbReference type="PROSITE" id="PS50949">
    <property type="entry name" value="HTH_GNTR"/>
    <property type="match status" value="1"/>
</dbReference>
<dbReference type="Proteomes" id="UP000670947">
    <property type="component" value="Unassembled WGS sequence"/>
</dbReference>
<dbReference type="SUPFAM" id="SSF46785">
    <property type="entry name" value="Winged helix' DNA-binding domain"/>
    <property type="match status" value="1"/>
</dbReference>
<dbReference type="SMART" id="SM00345">
    <property type="entry name" value="HTH_GNTR"/>
    <property type="match status" value="1"/>
</dbReference>
<keyword evidence="6" id="KW-1185">Reference proteome</keyword>
<protein>
    <submittedName>
        <fullName evidence="5">FadR family transcriptional regulator</fullName>
    </submittedName>
</protein>
<evidence type="ECO:0000313" key="5">
    <source>
        <dbReference type="EMBL" id="MBO7745640.1"/>
    </source>
</evidence>
<proteinExistence type="predicted"/>
<dbReference type="PANTHER" id="PTHR43537:SF5">
    <property type="entry name" value="UXU OPERON TRANSCRIPTIONAL REGULATOR"/>
    <property type="match status" value="1"/>
</dbReference>
<dbReference type="InterPro" id="IPR008920">
    <property type="entry name" value="TF_FadR/GntR_C"/>
</dbReference>
<keyword evidence="2" id="KW-0238">DNA-binding</keyword>
<keyword evidence="3" id="KW-0804">Transcription</keyword>
<accession>A0ABS3WBE7</accession>
<keyword evidence="1" id="KW-0805">Transcription regulation</keyword>
<organism evidence="5 6">
    <name type="scientific">Paenibacillus artemisiicola</name>
    <dbReference type="NCBI Taxonomy" id="1172618"/>
    <lineage>
        <taxon>Bacteria</taxon>
        <taxon>Bacillati</taxon>
        <taxon>Bacillota</taxon>
        <taxon>Bacilli</taxon>
        <taxon>Bacillales</taxon>
        <taxon>Paenibacillaceae</taxon>
        <taxon>Paenibacillus</taxon>
    </lineage>
</organism>
<dbReference type="InterPro" id="IPR036390">
    <property type="entry name" value="WH_DNA-bd_sf"/>
</dbReference>
<evidence type="ECO:0000259" key="4">
    <source>
        <dbReference type="PROSITE" id="PS50949"/>
    </source>
</evidence>
<dbReference type="SMART" id="SM00895">
    <property type="entry name" value="FCD"/>
    <property type="match status" value="1"/>
</dbReference>
<comment type="caution">
    <text evidence="5">The sequence shown here is derived from an EMBL/GenBank/DDBJ whole genome shotgun (WGS) entry which is preliminary data.</text>
</comment>
<dbReference type="SUPFAM" id="SSF48008">
    <property type="entry name" value="GntR ligand-binding domain-like"/>
    <property type="match status" value="1"/>
</dbReference>
<dbReference type="Pfam" id="PF07729">
    <property type="entry name" value="FCD"/>
    <property type="match status" value="1"/>
</dbReference>
<dbReference type="PRINTS" id="PR00035">
    <property type="entry name" value="HTHGNTR"/>
</dbReference>
<dbReference type="InterPro" id="IPR036388">
    <property type="entry name" value="WH-like_DNA-bd_sf"/>
</dbReference>
<name>A0ABS3WBE7_9BACL</name>
<dbReference type="Gene3D" id="1.10.10.10">
    <property type="entry name" value="Winged helix-like DNA-binding domain superfamily/Winged helix DNA-binding domain"/>
    <property type="match status" value="1"/>
</dbReference>
<dbReference type="PANTHER" id="PTHR43537">
    <property type="entry name" value="TRANSCRIPTIONAL REGULATOR, GNTR FAMILY"/>
    <property type="match status" value="1"/>
</dbReference>
<evidence type="ECO:0000256" key="1">
    <source>
        <dbReference type="ARBA" id="ARBA00023015"/>
    </source>
</evidence>
<evidence type="ECO:0000313" key="6">
    <source>
        <dbReference type="Proteomes" id="UP000670947"/>
    </source>
</evidence>
<dbReference type="EMBL" id="JAGGDJ010000011">
    <property type="protein sequence ID" value="MBO7745640.1"/>
    <property type="molecule type" value="Genomic_DNA"/>
</dbReference>
<sequence length="227" mass="26309">MMRKIQKVLVHEQVSQEIQNYIQEKELAEGDKLPSVEEMTHMFGVGRSSLREALRSLEALDVIQVENGKGIFVRDVNTFRFMGKVKIERERNFLLDTLEVRRALEGQAVRLAAKRISDKQVAEIEAVLAEYKRQKEAGLDTSQIDLTFHQLVIKATGNHVLQSVLDSFSVMYERFFNEPMGDKQLFDDTYPYHITMFDAIKTHNTEGAMQEFYKMMDLIENKLKSVK</sequence>
<dbReference type="InterPro" id="IPR011711">
    <property type="entry name" value="GntR_C"/>
</dbReference>
<feature type="domain" description="HTH gntR-type" evidence="4">
    <location>
        <begin position="8"/>
        <end position="76"/>
    </location>
</feature>
<evidence type="ECO:0000256" key="3">
    <source>
        <dbReference type="ARBA" id="ARBA00023163"/>
    </source>
</evidence>
<evidence type="ECO:0000256" key="2">
    <source>
        <dbReference type="ARBA" id="ARBA00023125"/>
    </source>
</evidence>
<dbReference type="Pfam" id="PF00392">
    <property type="entry name" value="GntR"/>
    <property type="match status" value="1"/>
</dbReference>
<dbReference type="Gene3D" id="1.20.120.530">
    <property type="entry name" value="GntR ligand-binding domain-like"/>
    <property type="match status" value="1"/>
</dbReference>
<reference evidence="5 6" key="1">
    <citation type="submission" date="2021-03" db="EMBL/GenBank/DDBJ databases">
        <title>Paenibacillus artemisicola MWE-103 whole genome sequence.</title>
        <authorList>
            <person name="Ham Y.J."/>
        </authorList>
    </citation>
    <scope>NUCLEOTIDE SEQUENCE [LARGE SCALE GENOMIC DNA]</scope>
    <source>
        <strain evidence="5 6">MWE-103</strain>
    </source>
</reference>